<proteinExistence type="predicted"/>
<organism evidence="1 4">
    <name type="scientific">Leptospira adleri</name>
    <dbReference type="NCBI Taxonomy" id="2023186"/>
    <lineage>
        <taxon>Bacteria</taxon>
        <taxon>Pseudomonadati</taxon>
        <taxon>Spirochaetota</taxon>
        <taxon>Spirochaetia</taxon>
        <taxon>Leptospirales</taxon>
        <taxon>Leptospiraceae</taxon>
        <taxon>Leptospira</taxon>
    </lineage>
</organism>
<gene>
    <name evidence="2" type="ORF">CH376_23405</name>
    <name evidence="1" type="ORF">CH380_21195</name>
</gene>
<name>A0A2M9YI72_9LEPT</name>
<dbReference type="RefSeq" id="WP_100787763.1">
    <property type="nucleotide sequence ID" value="NZ_NPDU01000129.1"/>
</dbReference>
<evidence type="ECO:0000313" key="3">
    <source>
        <dbReference type="Proteomes" id="UP000232149"/>
    </source>
</evidence>
<reference evidence="3 4" key="1">
    <citation type="submission" date="2017-07" db="EMBL/GenBank/DDBJ databases">
        <title>Leptospira spp. isolated from tropical soils.</title>
        <authorList>
            <person name="Thibeaux R."/>
            <person name="Iraola G."/>
            <person name="Ferres I."/>
            <person name="Bierque E."/>
            <person name="Girault D."/>
            <person name="Soupe-Gilbert M.-E."/>
            <person name="Picardeau M."/>
            <person name="Goarant C."/>
        </authorList>
    </citation>
    <scope>NUCLEOTIDE SEQUENCE [LARGE SCALE GENOMIC DNA]</scope>
    <source>
        <strain evidence="1 4">FH2-B-C1</strain>
        <strain evidence="2 3">FH2-B-D1</strain>
    </source>
</reference>
<dbReference type="EMBL" id="NPDV01000034">
    <property type="protein sequence ID" value="PJZ51227.1"/>
    <property type="molecule type" value="Genomic_DNA"/>
</dbReference>
<evidence type="ECO:0000313" key="1">
    <source>
        <dbReference type="EMBL" id="PJZ51227.1"/>
    </source>
</evidence>
<dbReference type="EMBL" id="NPDU01000129">
    <property type="protein sequence ID" value="PJZ59497.1"/>
    <property type="molecule type" value="Genomic_DNA"/>
</dbReference>
<protein>
    <submittedName>
        <fullName evidence="1">Uncharacterized protein</fullName>
    </submittedName>
</protein>
<comment type="caution">
    <text evidence="1">The sequence shown here is derived from an EMBL/GenBank/DDBJ whole genome shotgun (WGS) entry which is preliminary data.</text>
</comment>
<evidence type="ECO:0000313" key="4">
    <source>
        <dbReference type="Proteomes" id="UP000232188"/>
    </source>
</evidence>
<dbReference type="Proteomes" id="UP000232188">
    <property type="component" value="Unassembled WGS sequence"/>
</dbReference>
<dbReference type="AlphaFoldDB" id="A0A2M9YI72"/>
<dbReference type="Proteomes" id="UP000232149">
    <property type="component" value="Unassembled WGS sequence"/>
</dbReference>
<sequence length="267" mass="31628">MVQLTEEENVALEELKAVGDEFKERLRNPDLSEDEILRCLGEILYYQIGGLEPDLKRLSSKYKNSAISKYIKITYLYLESDLDAFIKKAGFKDASVLFFLFNNLDWSIESFPDYDLIFQILSYHLKIKEKIEDKRFHKEYKRLLRLSIGRGLLLVGGTEEDLALFRENALNFVPEDAEEMIDQVEKRFLFDSFRVLKLLSQFYENRSEYAHYKDIGWLNRLYLGYQMKWVQPVLNEIAKLEENVPKQVDKVVFLNAHNNDRKGKRKK</sequence>
<keyword evidence="3" id="KW-1185">Reference proteome</keyword>
<evidence type="ECO:0000313" key="2">
    <source>
        <dbReference type="EMBL" id="PJZ59497.1"/>
    </source>
</evidence>
<accession>A0A2M9YI72</accession>